<feature type="region of interest" description="Disordered" evidence="1">
    <location>
        <begin position="52"/>
        <end position="83"/>
    </location>
</feature>
<comment type="caution">
    <text evidence="2">The sequence shown here is derived from an EMBL/GenBank/DDBJ whole genome shotgun (WGS) entry which is preliminary data.</text>
</comment>
<dbReference type="AlphaFoldDB" id="A0A0P7Y414"/>
<accession>A0A0P7Y414</accession>
<feature type="region of interest" description="Disordered" evidence="1">
    <location>
        <begin position="1"/>
        <end position="32"/>
    </location>
</feature>
<evidence type="ECO:0000256" key="1">
    <source>
        <dbReference type="SAM" id="MobiDB-lite"/>
    </source>
</evidence>
<reference evidence="2 3" key="1">
    <citation type="submission" date="2015-08" db="EMBL/GenBank/DDBJ databases">
        <title>The genome of the Asian arowana (Scleropages formosus).</title>
        <authorList>
            <person name="Tan M.H."/>
            <person name="Gan H.M."/>
            <person name="Croft L.J."/>
            <person name="Austin C.M."/>
        </authorList>
    </citation>
    <scope>NUCLEOTIDE SEQUENCE [LARGE SCALE GENOMIC DNA]</scope>
    <source>
        <strain evidence="2">Aro1</strain>
    </source>
</reference>
<feature type="compositionally biased region" description="Basic residues" evidence="1">
    <location>
        <begin position="140"/>
        <end position="158"/>
    </location>
</feature>
<dbReference type="Proteomes" id="UP000034805">
    <property type="component" value="Unassembled WGS sequence"/>
</dbReference>
<gene>
    <name evidence="2" type="ORF">Z043_121617</name>
</gene>
<evidence type="ECO:0000313" key="3">
    <source>
        <dbReference type="Proteomes" id="UP000034805"/>
    </source>
</evidence>
<name>A0A0P7Y414_SCLFO</name>
<proteinExistence type="predicted"/>
<feature type="compositionally biased region" description="Polar residues" evidence="1">
    <location>
        <begin position="16"/>
        <end position="26"/>
    </location>
</feature>
<organism evidence="2 3">
    <name type="scientific">Scleropages formosus</name>
    <name type="common">Asian bonytongue</name>
    <name type="synonym">Osteoglossum formosum</name>
    <dbReference type="NCBI Taxonomy" id="113540"/>
    <lineage>
        <taxon>Eukaryota</taxon>
        <taxon>Metazoa</taxon>
        <taxon>Chordata</taxon>
        <taxon>Craniata</taxon>
        <taxon>Vertebrata</taxon>
        <taxon>Euteleostomi</taxon>
        <taxon>Actinopterygii</taxon>
        <taxon>Neopterygii</taxon>
        <taxon>Teleostei</taxon>
        <taxon>Osteoglossocephala</taxon>
        <taxon>Osteoglossomorpha</taxon>
        <taxon>Osteoglossiformes</taxon>
        <taxon>Osteoglossidae</taxon>
        <taxon>Scleropages</taxon>
    </lineage>
</organism>
<protein>
    <submittedName>
        <fullName evidence="2">Uncharacterized protein</fullName>
    </submittedName>
</protein>
<feature type="region of interest" description="Disordered" evidence="1">
    <location>
        <begin position="126"/>
        <end position="167"/>
    </location>
</feature>
<evidence type="ECO:0000313" key="2">
    <source>
        <dbReference type="EMBL" id="KPP60391.1"/>
    </source>
</evidence>
<dbReference type="EMBL" id="JARO02010805">
    <property type="protein sequence ID" value="KPP60391.1"/>
    <property type="molecule type" value="Genomic_DNA"/>
</dbReference>
<feature type="compositionally biased region" description="Basic and acidic residues" evidence="1">
    <location>
        <begin position="1"/>
        <end position="12"/>
    </location>
</feature>
<sequence>MDVAGQERRILEETVTPLTPRSSCLTSPGCGDPGLAIVRSLADWERKQELLERRTKGKERGAENEDEATDRSSRDPLAEHKRAKEDYIKATEICDFKDLMVPRKKRITSAHVLLRVPTAHGFGAAARYRQSRTAGETLRTRARGRQPTRSTPRVRSHSSYHMGQLEG</sequence>